<dbReference type="SMART" id="SM00054">
    <property type="entry name" value="EFh"/>
    <property type="match status" value="3"/>
</dbReference>
<dbReference type="PANTHER" id="PTHR10891">
    <property type="entry name" value="EF-HAND CALCIUM-BINDING DOMAIN CONTAINING PROTEIN"/>
    <property type="match status" value="1"/>
</dbReference>
<feature type="domain" description="EF-hand" evidence="4">
    <location>
        <begin position="165"/>
        <end position="195"/>
    </location>
</feature>
<evidence type="ECO:0000256" key="3">
    <source>
        <dbReference type="ARBA" id="ARBA00022837"/>
    </source>
</evidence>
<dbReference type="STRING" id="35608.A0A2U1KHQ9"/>
<dbReference type="SUPFAM" id="SSF47473">
    <property type="entry name" value="EF-hand"/>
    <property type="match status" value="1"/>
</dbReference>
<dbReference type="PROSITE" id="PS50222">
    <property type="entry name" value="EF_HAND_2"/>
    <property type="match status" value="2"/>
</dbReference>
<dbReference type="AlphaFoldDB" id="A0A2U1KHQ9"/>
<feature type="domain" description="EF-hand" evidence="4">
    <location>
        <begin position="94"/>
        <end position="129"/>
    </location>
</feature>
<dbReference type="Proteomes" id="UP000245207">
    <property type="component" value="Unassembled WGS sequence"/>
</dbReference>
<evidence type="ECO:0000313" key="6">
    <source>
        <dbReference type="Proteomes" id="UP000245207"/>
    </source>
</evidence>
<dbReference type="InterPro" id="IPR002048">
    <property type="entry name" value="EF_hand_dom"/>
</dbReference>
<keyword evidence="1" id="KW-0479">Metal-binding</keyword>
<evidence type="ECO:0000256" key="1">
    <source>
        <dbReference type="ARBA" id="ARBA00022723"/>
    </source>
</evidence>
<dbReference type="InterPro" id="IPR039647">
    <property type="entry name" value="EF_hand_pair_protein_CML-like"/>
</dbReference>
<name>A0A2U1KHQ9_ARTAN</name>
<reference evidence="5 6" key="1">
    <citation type="journal article" date="2018" name="Mol. Plant">
        <title>The genome of Artemisia annua provides insight into the evolution of Asteraceae family and artemisinin biosynthesis.</title>
        <authorList>
            <person name="Shen Q."/>
            <person name="Zhang L."/>
            <person name="Liao Z."/>
            <person name="Wang S."/>
            <person name="Yan T."/>
            <person name="Shi P."/>
            <person name="Liu M."/>
            <person name="Fu X."/>
            <person name="Pan Q."/>
            <person name="Wang Y."/>
            <person name="Lv Z."/>
            <person name="Lu X."/>
            <person name="Zhang F."/>
            <person name="Jiang W."/>
            <person name="Ma Y."/>
            <person name="Chen M."/>
            <person name="Hao X."/>
            <person name="Li L."/>
            <person name="Tang Y."/>
            <person name="Lv G."/>
            <person name="Zhou Y."/>
            <person name="Sun X."/>
            <person name="Brodelius P.E."/>
            <person name="Rose J.K.C."/>
            <person name="Tang K."/>
        </authorList>
    </citation>
    <scope>NUCLEOTIDE SEQUENCE [LARGE SCALE GENOMIC DNA]</scope>
    <source>
        <strain evidence="6">cv. Huhao1</strain>
        <tissue evidence="5">Leaf</tissue>
    </source>
</reference>
<evidence type="ECO:0000259" key="4">
    <source>
        <dbReference type="PROSITE" id="PS50222"/>
    </source>
</evidence>
<comment type="caution">
    <text evidence="5">The sequence shown here is derived from an EMBL/GenBank/DDBJ whole genome shotgun (WGS) entry which is preliminary data.</text>
</comment>
<evidence type="ECO:0000313" key="5">
    <source>
        <dbReference type="EMBL" id="PWA36305.1"/>
    </source>
</evidence>
<gene>
    <name evidence="5" type="ORF">CTI12_AA601150</name>
</gene>
<dbReference type="CDD" id="cd00051">
    <property type="entry name" value="EFh"/>
    <property type="match status" value="1"/>
</dbReference>
<dbReference type="InterPro" id="IPR018247">
    <property type="entry name" value="EF_Hand_1_Ca_BS"/>
</dbReference>
<dbReference type="InterPro" id="IPR011992">
    <property type="entry name" value="EF-hand-dom_pair"/>
</dbReference>
<keyword evidence="2" id="KW-0677">Repeat</keyword>
<sequence length="195" mass="21080">MGCRHGNGSNFVSPPDCGDGVVQFVLYDLNKPQSSSSIQLALVDNLGLDEYGGFDLPLLDTLLSKGILSNPSLPNGKLSPPELQICLGKIGGELSLEEAEMAAALMDSDGDGLLSIEDLVQAVEGANEEEKVNDLNMAFKMYEEKEGCITPKSLRRMLSKLGESRTVNDCKVMIARFDVNGDGVLNFDEFRIMMA</sequence>
<keyword evidence="6" id="KW-1185">Reference proteome</keyword>
<protein>
    <submittedName>
        <fullName evidence="5">EF-hand domain pair</fullName>
    </submittedName>
</protein>
<dbReference type="GO" id="GO:0005509">
    <property type="term" value="F:calcium ion binding"/>
    <property type="evidence" value="ECO:0007669"/>
    <property type="project" value="InterPro"/>
</dbReference>
<keyword evidence="3" id="KW-0106">Calcium</keyword>
<evidence type="ECO:0000256" key="2">
    <source>
        <dbReference type="ARBA" id="ARBA00022737"/>
    </source>
</evidence>
<dbReference type="PROSITE" id="PS00018">
    <property type="entry name" value="EF_HAND_1"/>
    <property type="match status" value="2"/>
</dbReference>
<proteinExistence type="predicted"/>
<accession>A0A2U1KHQ9</accession>
<dbReference type="Gene3D" id="1.10.238.10">
    <property type="entry name" value="EF-hand"/>
    <property type="match status" value="2"/>
</dbReference>
<organism evidence="5 6">
    <name type="scientific">Artemisia annua</name>
    <name type="common">Sweet wormwood</name>
    <dbReference type="NCBI Taxonomy" id="35608"/>
    <lineage>
        <taxon>Eukaryota</taxon>
        <taxon>Viridiplantae</taxon>
        <taxon>Streptophyta</taxon>
        <taxon>Embryophyta</taxon>
        <taxon>Tracheophyta</taxon>
        <taxon>Spermatophyta</taxon>
        <taxon>Magnoliopsida</taxon>
        <taxon>eudicotyledons</taxon>
        <taxon>Gunneridae</taxon>
        <taxon>Pentapetalae</taxon>
        <taxon>asterids</taxon>
        <taxon>campanulids</taxon>
        <taxon>Asterales</taxon>
        <taxon>Asteraceae</taxon>
        <taxon>Asteroideae</taxon>
        <taxon>Anthemideae</taxon>
        <taxon>Artemisiinae</taxon>
        <taxon>Artemisia</taxon>
    </lineage>
</organism>
<dbReference type="OrthoDB" id="26525at2759"/>
<dbReference type="Pfam" id="PF13499">
    <property type="entry name" value="EF-hand_7"/>
    <property type="match status" value="1"/>
</dbReference>
<dbReference type="EMBL" id="PKPP01018377">
    <property type="protein sequence ID" value="PWA36305.1"/>
    <property type="molecule type" value="Genomic_DNA"/>
</dbReference>